<sequence length="182" mass="20591">MKELLRRIRLITPFALEFPIEAAQFVERLQPHVAPPHLNPFGRLGRIFSPTVAPYSGVVRADYVLLKPRPDGNQLFFPAFNGTVLPTPAGTRLEGELNGASGMFLFPALFYLVFVLVALTSLLMRDDTTLVDALIMMAMILLQGLLIVGIPYVIARRRMQKVAFELERNLFYFMQKPVTELR</sequence>
<keyword evidence="1" id="KW-0472">Membrane</keyword>
<name>A0ABY7PU94_9BACT</name>
<dbReference type="Proteomes" id="UP001211872">
    <property type="component" value="Chromosome"/>
</dbReference>
<proteinExistence type="predicted"/>
<evidence type="ECO:0000313" key="3">
    <source>
        <dbReference type="Proteomes" id="UP001211872"/>
    </source>
</evidence>
<dbReference type="EMBL" id="CP115396">
    <property type="protein sequence ID" value="WBO86429.1"/>
    <property type="molecule type" value="Genomic_DNA"/>
</dbReference>
<evidence type="ECO:0000256" key="1">
    <source>
        <dbReference type="SAM" id="Phobius"/>
    </source>
</evidence>
<keyword evidence="1" id="KW-1133">Transmembrane helix</keyword>
<feature type="transmembrane region" description="Helical" evidence="1">
    <location>
        <begin position="130"/>
        <end position="154"/>
    </location>
</feature>
<feature type="transmembrane region" description="Helical" evidence="1">
    <location>
        <begin position="102"/>
        <end position="124"/>
    </location>
</feature>
<protein>
    <recommendedName>
        <fullName evidence="4">DUF4870 domain-containing protein</fullName>
    </recommendedName>
</protein>
<evidence type="ECO:0000313" key="2">
    <source>
        <dbReference type="EMBL" id="WBO86429.1"/>
    </source>
</evidence>
<organism evidence="2 3">
    <name type="scientific">Hymenobacter yonginensis</name>
    <dbReference type="NCBI Taxonomy" id="748197"/>
    <lineage>
        <taxon>Bacteria</taxon>
        <taxon>Pseudomonadati</taxon>
        <taxon>Bacteroidota</taxon>
        <taxon>Cytophagia</taxon>
        <taxon>Cytophagales</taxon>
        <taxon>Hymenobacteraceae</taxon>
        <taxon>Hymenobacter</taxon>
    </lineage>
</organism>
<evidence type="ECO:0008006" key="4">
    <source>
        <dbReference type="Google" id="ProtNLM"/>
    </source>
</evidence>
<keyword evidence="3" id="KW-1185">Reference proteome</keyword>
<dbReference type="RefSeq" id="WP_270129023.1">
    <property type="nucleotide sequence ID" value="NZ_CP115396.1"/>
</dbReference>
<gene>
    <name evidence="2" type="ORF">O9Z63_09230</name>
</gene>
<reference evidence="2 3" key="1">
    <citation type="journal article" date="2011" name="Int. J. Syst. Evol. Microbiol.">
        <title>Hymenobacter yonginensis sp. nov., isolated from a mesotrophic artificial lake.</title>
        <authorList>
            <person name="Joung Y."/>
            <person name="Cho S.H."/>
            <person name="Kim H."/>
            <person name="Kim S.B."/>
            <person name="Joh K."/>
        </authorList>
    </citation>
    <scope>NUCLEOTIDE SEQUENCE [LARGE SCALE GENOMIC DNA]</scope>
    <source>
        <strain evidence="2 3">KCTC 22745</strain>
    </source>
</reference>
<keyword evidence="1" id="KW-0812">Transmembrane</keyword>
<accession>A0ABY7PU94</accession>